<name>A0A4R3MGT5_9HYPH</name>
<dbReference type="InterPro" id="IPR036397">
    <property type="entry name" value="RNaseH_sf"/>
</dbReference>
<dbReference type="SUPFAM" id="SSF53098">
    <property type="entry name" value="Ribonuclease H-like"/>
    <property type="match status" value="1"/>
</dbReference>
<sequence>MPMKSDCVTDVTDHTYKTVTRAHARACGADKELSVTSVTPVTAALGLQGVEGASRCILALDLGTSTGWAIRGHDGLITSGIVSLRPGRFDGGGMRYLRFTNWLTEIDRLSGPIAAIWSEEVRRHAGTDASHIYGGLMATLTAWAELRGVPYEGVPVGTIKRHASGKGNADKAAMVAAVRARGFRPADDNEADAIALLLWAIETKGGLA</sequence>
<evidence type="ECO:0000313" key="2">
    <source>
        <dbReference type="Proteomes" id="UP000295678"/>
    </source>
</evidence>
<proteinExistence type="predicted"/>
<organism evidence="1 2">
    <name type="scientific">Tepidamorphus gemmatus</name>
    <dbReference type="NCBI Taxonomy" id="747076"/>
    <lineage>
        <taxon>Bacteria</taxon>
        <taxon>Pseudomonadati</taxon>
        <taxon>Pseudomonadota</taxon>
        <taxon>Alphaproteobacteria</taxon>
        <taxon>Hyphomicrobiales</taxon>
        <taxon>Tepidamorphaceae</taxon>
        <taxon>Tepidamorphus</taxon>
    </lineage>
</organism>
<dbReference type="GO" id="GO:0003676">
    <property type="term" value="F:nucleic acid binding"/>
    <property type="evidence" value="ECO:0007669"/>
    <property type="project" value="InterPro"/>
</dbReference>
<gene>
    <name evidence="1" type="ORF">EDC22_10230</name>
</gene>
<reference evidence="1 2" key="1">
    <citation type="submission" date="2019-03" db="EMBL/GenBank/DDBJ databases">
        <title>Genomic Encyclopedia of Type Strains, Phase IV (KMG-IV): sequencing the most valuable type-strain genomes for metagenomic binning, comparative biology and taxonomic classification.</title>
        <authorList>
            <person name="Goeker M."/>
        </authorList>
    </citation>
    <scope>NUCLEOTIDE SEQUENCE [LARGE SCALE GENOMIC DNA]</scope>
    <source>
        <strain evidence="1 2">DSM 19345</strain>
    </source>
</reference>
<evidence type="ECO:0000313" key="1">
    <source>
        <dbReference type="EMBL" id="TCT12348.1"/>
    </source>
</evidence>
<evidence type="ECO:0008006" key="3">
    <source>
        <dbReference type="Google" id="ProtNLM"/>
    </source>
</evidence>
<protein>
    <recommendedName>
        <fullName evidence="3">Holliday junction resolvasome RuvABC endonuclease subunit</fullName>
    </recommendedName>
</protein>
<dbReference type="AlphaFoldDB" id="A0A4R3MGT5"/>
<dbReference type="Gene3D" id="3.30.420.10">
    <property type="entry name" value="Ribonuclease H-like superfamily/Ribonuclease H"/>
    <property type="match status" value="1"/>
</dbReference>
<dbReference type="EMBL" id="SMAK01000002">
    <property type="protein sequence ID" value="TCT12348.1"/>
    <property type="molecule type" value="Genomic_DNA"/>
</dbReference>
<dbReference type="Proteomes" id="UP000295678">
    <property type="component" value="Unassembled WGS sequence"/>
</dbReference>
<keyword evidence="2" id="KW-1185">Reference proteome</keyword>
<dbReference type="InterPro" id="IPR012337">
    <property type="entry name" value="RNaseH-like_sf"/>
</dbReference>
<accession>A0A4R3MGT5</accession>
<comment type="caution">
    <text evidence="1">The sequence shown here is derived from an EMBL/GenBank/DDBJ whole genome shotgun (WGS) entry which is preliminary data.</text>
</comment>